<reference evidence="3 4" key="1">
    <citation type="submission" date="2019-07" db="EMBL/GenBank/DDBJ databases">
        <title>Genomic Encyclopedia of Type Strains, Phase IV (KMG-IV): sequencing the most valuable type-strain genomes for metagenomic binning, comparative biology and taxonomic classification.</title>
        <authorList>
            <person name="Goeker M."/>
        </authorList>
    </citation>
    <scope>NUCLEOTIDE SEQUENCE [LARGE SCALE GENOMIC DNA]</scope>
    <source>
        <strain evidence="3 4">DSM 18961</strain>
    </source>
</reference>
<dbReference type="NCBIfam" id="TIGR00199">
    <property type="entry name" value="PncC_domain"/>
    <property type="match status" value="1"/>
</dbReference>
<dbReference type="InterPro" id="IPR001453">
    <property type="entry name" value="MoaB/Mog_dom"/>
</dbReference>
<dbReference type="CDD" id="cd00885">
    <property type="entry name" value="cinA"/>
    <property type="match status" value="1"/>
</dbReference>
<evidence type="ECO:0000256" key="1">
    <source>
        <dbReference type="HAMAP-Rule" id="MF_00226"/>
    </source>
</evidence>
<name>A0A5S5DUC4_9FLAO</name>
<dbReference type="OrthoDB" id="9801454at2"/>
<dbReference type="AlphaFoldDB" id="A0A5S5DUC4"/>
<gene>
    <name evidence="3" type="ORF">C7447_103400</name>
</gene>
<dbReference type="NCBIfam" id="TIGR00177">
    <property type="entry name" value="molyb_syn"/>
    <property type="match status" value="1"/>
</dbReference>
<protein>
    <recommendedName>
        <fullName evidence="1">CinA-like protein</fullName>
    </recommendedName>
</protein>
<dbReference type="InterPro" id="IPR041424">
    <property type="entry name" value="CinA_KH"/>
</dbReference>
<sequence length="413" mass="45770">MNAEIITIGDEILIGQIVDTNSQWIAQELNKIGVSIHQISSIQDDKQHILEALKEAENRADIVIVTGGLGPTKDDITKKTIAEYFNDERVVEYPEVIDNIKGLFEKINHPFNEAQRYQAQLPSKATLLMNKLGTAPGMWFFENETVFVSLPGVPYEMKGLMKYEVLPRIQKQFQLPYIIHKTILTYGQGESLIAERIEDLENNLPDFIRLAYLPSFGSVRLRLSAKGTNKEVLEKALSETISVLKTLISDVITGFDEGETLEKQIGNLLLEKQKTICTAESLTGGKIASTIVSVPGASNYFKGSFVTYTAEIKQELLGVSPEIIKKYTVVSKEVAGAMALSARKKMHTDYAIAVTGNAGPTTDHNNKDVGLVFIAVASEKGVEVHEFNFGQPREKVINRTVNKALELIKSQLV</sequence>
<dbReference type="Pfam" id="PF18146">
    <property type="entry name" value="CinA_KH"/>
    <property type="match status" value="1"/>
</dbReference>
<dbReference type="PANTHER" id="PTHR13939">
    <property type="entry name" value="NICOTINAMIDE-NUCLEOTIDE AMIDOHYDROLASE PNCC"/>
    <property type="match status" value="1"/>
</dbReference>
<dbReference type="SUPFAM" id="SSF142433">
    <property type="entry name" value="CinA-like"/>
    <property type="match status" value="1"/>
</dbReference>
<dbReference type="RefSeq" id="WP_148870550.1">
    <property type="nucleotide sequence ID" value="NZ_VNIA01000003.1"/>
</dbReference>
<dbReference type="PANTHER" id="PTHR13939:SF0">
    <property type="entry name" value="NMN AMIDOHYDROLASE-LIKE PROTEIN YFAY"/>
    <property type="match status" value="1"/>
</dbReference>
<keyword evidence="4" id="KW-1185">Reference proteome</keyword>
<dbReference type="NCBIfam" id="TIGR00200">
    <property type="entry name" value="cinA_nterm"/>
    <property type="match status" value="1"/>
</dbReference>
<comment type="similarity">
    <text evidence="1">Belongs to the CinA family.</text>
</comment>
<organism evidence="3 4">
    <name type="scientific">Tenacibaculum adriaticum</name>
    <dbReference type="NCBI Taxonomy" id="413713"/>
    <lineage>
        <taxon>Bacteria</taxon>
        <taxon>Pseudomonadati</taxon>
        <taxon>Bacteroidota</taxon>
        <taxon>Flavobacteriia</taxon>
        <taxon>Flavobacteriales</taxon>
        <taxon>Flavobacteriaceae</taxon>
        <taxon>Tenacibaculum</taxon>
    </lineage>
</organism>
<dbReference type="InterPro" id="IPR008135">
    <property type="entry name" value="Competence-induced_CinA"/>
</dbReference>
<dbReference type="Proteomes" id="UP000323136">
    <property type="component" value="Unassembled WGS sequence"/>
</dbReference>
<dbReference type="Gene3D" id="3.90.950.20">
    <property type="entry name" value="CinA-like"/>
    <property type="match status" value="1"/>
</dbReference>
<comment type="caution">
    <text evidence="3">The sequence shown here is derived from an EMBL/GenBank/DDBJ whole genome shotgun (WGS) entry which is preliminary data.</text>
</comment>
<evidence type="ECO:0000259" key="2">
    <source>
        <dbReference type="SMART" id="SM00852"/>
    </source>
</evidence>
<dbReference type="InterPro" id="IPR008136">
    <property type="entry name" value="CinA_C"/>
</dbReference>
<dbReference type="EMBL" id="VNIA01000003">
    <property type="protein sequence ID" value="TYP98229.1"/>
    <property type="molecule type" value="Genomic_DNA"/>
</dbReference>
<dbReference type="InterPro" id="IPR036425">
    <property type="entry name" value="MoaB/Mog-like_dom_sf"/>
</dbReference>
<dbReference type="SMART" id="SM00852">
    <property type="entry name" value="MoCF_biosynth"/>
    <property type="match status" value="1"/>
</dbReference>
<evidence type="ECO:0000313" key="4">
    <source>
        <dbReference type="Proteomes" id="UP000323136"/>
    </source>
</evidence>
<dbReference type="Pfam" id="PF02464">
    <property type="entry name" value="CinA"/>
    <property type="match status" value="1"/>
</dbReference>
<dbReference type="Gene3D" id="3.40.980.10">
    <property type="entry name" value="MoaB/Mog-like domain"/>
    <property type="match status" value="1"/>
</dbReference>
<dbReference type="InterPro" id="IPR036653">
    <property type="entry name" value="CinA-like_C"/>
</dbReference>
<dbReference type="NCBIfam" id="NF001813">
    <property type="entry name" value="PRK00549.1"/>
    <property type="match status" value="1"/>
</dbReference>
<dbReference type="PIRSF" id="PIRSF006728">
    <property type="entry name" value="CinA"/>
    <property type="match status" value="1"/>
</dbReference>
<dbReference type="Pfam" id="PF00994">
    <property type="entry name" value="MoCF_biosynth"/>
    <property type="match status" value="1"/>
</dbReference>
<accession>A0A5S5DUC4</accession>
<feature type="domain" description="MoaB/Mog" evidence="2">
    <location>
        <begin position="4"/>
        <end position="171"/>
    </location>
</feature>
<dbReference type="InterPro" id="IPR050101">
    <property type="entry name" value="CinA"/>
</dbReference>
<proteinExistence type="inferred from homology"/>
<dbReference type="HAMAP" id="MF_00226_B">
    <property type="entry name" value="CinA_B"/>
    <property type="match status" value="1"/>
</dbReference>
<evidence type="ECO:0000313" key="3">
    <source>
        <dbReference type="EMBL" id="TYP98229.1"/>
    </source>
</evidence>
<dbReference type="SUPFAM" id="SSF53218">
    <property type="entry name" value="Molybdenum cofactor biosynthesis proteins"/>
    <property type="match status" value="1"/>
</dbReference>